<evidence type="ECO:0008006" key="5">
    <source>
        <dbReference type="Google" id="ProtNLM"/>
    </source>
</evidence>
<dbReference type="Pfam" id="PF00573">
    <property type="entry name" value="Ribosomal_L4"/>
    <property type="match status" value="1"/>
</dbReference>
<gene>
    <name evidence="4" type="ORF">S12H4_56887</name>
</gene>
<evidence type="ECO:0000256" key="1">
    <source>
        <dbReference type="ARBA" id="ARBA00010528"/>
    </source>
</evidence>
<proteinExistence type="inferred from homology"/>
<accession>X1UQW8</accession>
<keyword evidence="3" id="KW-0687">Ribonucleoprotein</keyword>
<evidence type="ECO:0000256" key="2">
    <source>
        <dbReference type="ARBA" id="ARBA00022980"/>
    </source>
</evidence>
<organism evidence="4">
    <name type="scientific">marine sediment metagenome</name>
    <dbReference type="NCBI Taxonomy" id="412755"/>
    <lineage>
        <taxon>unclassified sequences</taxon>
        <taxon>metagenomes</taxon>
        <taxon>ecological metagenomes</taxon>
    </lineage>
</organism>
<dbReference type="AlphaFoldDB" id="X1UQW8"/>
<comment type="similarity">
    <text evidence="1">Belongs to the universal ribosomal protein uL4 family.</text>
</comment>
<dbReference type="InterPro" id="IPR002136">
    <property type="entry name" value="Ribosomal_uL4"/>
</dbReference>
<evidence type="ECO:0000256" key="3">
    <source>
        <dbReference type="ARBA" id="ARBA00023274"/>
    </source>
</evidence>
<feature type="non-terminal residue" evidence="4">
    <location>
        <position position="1"/>
    </location>
</feature>
<dbReference type="GO" id="GO:0003735">
    <property type="term" value="F:structural constituent of ribosome"/>
    <property type="evidence" value="ECO:0007669"/>
    <property type="project" value="InterPro"/>
</dbReference>
<dbReference type="SUPFAM" id="SSF52166">
    <property type="entry name" value="Ribosomal protein L4"/>
    <property type="match status" value="1"/>
</dbReference>
<protein>
    <recommendedName>
        <fullName evidence="5">50S ribosomal protein L4</fullName>
    </recommendedName>
</protein>
<dbReference type="Gene3D" id="3.40.1370.10">
    <property type="match status" value="1"/>
</dbReference>
<keyword evidence="2" id="KW-0689">Ribosomal protein</keyword>
<name>X1UQW8_9ZZZZ</name>
<dbReference type="GO" id="GO:0005840">
    <property type="term" value="C:ribosome"/>
    <property type="evidence" value="ECO:0007669"/>
    <property type="project" value="UniProtKB-KW"/>
</dbReference>
<dbReference type="InterPro" id="IPR023574">
    <property type="entry name" value="Ribosomal_uL4_dom_sf"/>
</dbReference>
<dbReference type="EMBL" id="BARW01036698">
    <property type="protein sequence ID" value="GAJ19883.1"/>
    <property type="molecule type" value="Genomic_DNA"/>
</dbReference>
<dbReference type="GO" id="GO:1990904">
    <property type="term" value="C:ribonucleoprotein complex"/>
    <property type="evidence" value="ECO:0007669"/>
    <property type="project" value="UniProtKB-KW"/>
</dbReference>
<dbReference type="GO" id="GO:0006412">
    <property type="term" value="P:translation"/>
    <property type="evidence" value="ECO:0007669"/>
    <property type="project" value="InterPro"/>
</dbReference>
<evidence type="ECO:0000313" key="4">
    <source>
        <dbReference type="EMBL" id="GAJ19883.1"/>
    </source>
</evidence>
<sequence length="70" mass="7562">PEENVVKSARNLPGIKTIPASLLNVIDILSYKMLLMTEAAVRKVEQLWGKRLSQGGSSASLRGVTPSINN</sequence>
<reference evidence="4" key="1">
    <citation type="journal article" date="2014" name="Front. Microbiol.">
        <title>High frequency of phylogenetically diverse reductive dehalogenase-homologous genes in deep subseafloor sedimentary metagenomes.</title>
        <authorList>
            <person name="Kawai M."/>
            <person name="Futagami T."/>
            <person name="Toyoda A."/>
            <person name="Takaki Y."/>
            <person name="Nishi S."/>
            <person name="Hori S."/>
            <person name="Arai W."/>
            <person name="Tsubouchi T."/>
            <person name="Morono Y."/>
            <person name="Uchiyama I."/>
            <person name="Ito T."/>
            <person name="Fujiyama A."/>
            <person name="Inagaki F."/>
            <person name="Takami H."/>
        </authorList>
    </citation>
    <scope>NUCLEOTIDE SEQUENCE</scope>
    <source>
        <strain evidence="4">Expedition CK06-06</strain>
    </source>
</reference>
<comment type="caution">
    <text evidence="4">The sequence shown here is derived from an EMBL/GenBank/DDBJ whole genome shotgun (WGS) entry which is preliminary data.</text>
</comment>